<comment type="caution">
    <text evidence="5">The sequence shown here is derived from an EMBL/GenBank/DDBJ whole genome shotgun (WGS) entry which is preliminary data.</text>
</comment>
<dbReference type="PIRSF" id="PIRSF002181">
    <property type="entry name" value="Ribosomal_L13"/>
    <property type="match status" value="1"/>
</dbReference>
<dbReference type="SUPFAM" id="SSF52161">
    <property type="entry name" value="Ribosomal protein L13"/>
    <property type="match status" value="1"/>
</dbReference>
<keyword evidence="2 4" id="KW-0689">Ribosomal protein</keyword>
<dbReference type="GO" id="GO:0005840">
    <property type="term" value="C:ribosome"/>
    <property type="evidence" value="ECO:0007669"/>
    <property type="project" value="UniProtKB-KW"/>
</dbReference>
<dbReference type="Pfam" id="PF00572">
    <property type="entry name" value="Ribosomal_L13"/>
    <property type="match status" value="1"/>
</dbReference>
<dbReference type="GO" id="GO:0003735">
    <property type="term" value="F:structural constituent of ribosome"/>
    <property type="evidence" value="ECO:0007669"/>
    <property type="project" value="InterPro"/>
</dbReference>
<proteinExistence type="inferred from homology"/>
<evidence type="ECO:0000256" key="3">
    <source>
        <dbReference type="ARBA" id="ARBA00023274"/>
    </source>
</evidence>
<dbReference type="InterPro" id="IPR036899">
    <property type="entry name" value="Ribosomal_uL13_sf"/>
</dbReference>
<name>A0A554LWJ8_9BACT</name>
<dbReference type="EMBL" id="VMGL01000008">
    <property type="protein sequence ID" value="TSC97230.1"/>
    <property type="molecule type" value="Genomic_DNA"/>
</dbReference>
<comment type="subunit">
    <text evidence="4">Part of the 50S ribosomal subunit.</text>
</comment>
<dbReference type="PANTHER" id="PTHR11545">
    <property type="entry name" value="RIBOSOMAL PROTEIN L13"/>
    <property type="match status" value="1"/>
</dbReference>
<dbReference type="Gene3D" id="3.90.1180.10">
    <property type="entry name" value="Ribosomal protein L13"/>
    <property type="match status" value="1"/>
</dbReference>
<dbReference type="GO" id="GO:0003729">
    <property type="term" value="F:mRNA binding"/>
    <property type="evidence" value="ECO:0007669"/>
    <property type="project" value="TreeGrafter"/>
</dbReference>
<dbReference type="InterPro" id="IPR005822">
    <property type="entry name" value="Ribosomal_uL13"/>
</dbReference>
<dbReference type="GO" id="GO:1990904">
    <property type="term" value="C:ribonucleoprotein complex"/>
    <property type="evidence" value="ECO:0007669"/>
    <property type="project" value="UniProtKB-KW"/>
</dbReference>
<gene>
    <name evidence="4" type="primary">rplM</name>
    <name evidence="5" type="ORF">CEN88_107</name>
</gene>
<dbReference type="HAMAP" id="MF_01366">
    <property type="entry name" value="Ribosomal_uL13"/>
    <property type="match status" value="1"/>
</dbReference>
<accession>A0A554LWJ8</accession>
<comment type="similarity">
    <text evidence="1 4">Belongs to the universal ribosomal protein uL13 family.</text>
</comment>
<evidence type="ECO:0000313" key="6">
    <source>
        <dbReference type="Proteomes" id="UP000318711"/>
    </source>
</evidence>
<evidence type="ECO:0000256" key="1">
    <source>
        <dbReference type="ARBA" id="ARBA00006227"/>
    </source>
</evidence>
<dbReference type="AlphaFoldDB" id="A0A554LWJ8"/>
<dbReference type="GO" id="GO:0017148">
    <property type="term" value="P:negative regulation of translation"/>
    <property type="evidence" value="ECO:0007669"/>
    <property type="project" value="TreeGrafter"/>
</dbReference>
<dbReference type="PANTHER" id="PTHR11545:SF2">
    <property type="entry name" value="LARGE RIBOSOMAL SUBUNIT PROTEIN UL13M"/>
    <property type="match status" value="1"/>
</dbReference>
<evidence type="ECO:0000313" key="5">
    <source>
        <dbReference type="EMBL" id="TSC97230.1"/>
    </source>
</evidence>
<dbReference type="InterPro" id="IPR005823">
    <property type="entry name" value="Ribosomal_uL13_bac-type"/>
</dbReference>
<reference evidence="5 6" key="1">
    <citation type="submission" date="2017-07" db="EMBL/GenBank/DDBJ databases">
        <title>Mechanisms for carbon and nitrogen cycling indicate functional differentiation within the Candidate Phyla Radiation.</title>
        <authorList>
            <person name="Danczak R.E."/>
            <person name="Johnston M.D."/>
            <person name="Kenah C."/>
            <person name="Slattery M."/>
            <person name="Wrighton K.C."/>
            <person name="Wilkins M.J."/>
        </authorList>
    </citation>
    <scope>NUCLEOTIDE SEQUENCE [LARGE SCALE GENOMIC DNA]</scope>
    <source>
        <strain evidence="5">Licking1014_2</strain>
    </source>
</reference>
<dbReference type="GO" id="GO:0006412">
    <property type="term" value="P:translation"/>
    <property type="evidence" value="ECO:0007669"/>
    <property type="project" value="UniProtKB-UniRule"/>
</dbReference>
<evidence type="ECO:0000256" key="2">
    <source>
        <dbReference type="ARBA" id="ARBA00022980"/>
    </source>
</evidence>
<dbReference type="NCBIfam" id="TIGR01066">
    <property type="entry name" value="rplM_bact"/>
    <property type="match status" value="1"/>
</dbReference>
<protein>
    <recommendedName>
        <fullName evidence="4">Large ribosomal subunit protein uL13</fullName>
    </recommendedName>
</protein>
<dbReference type="CDD" id="cd00392">
    <property type="entry name" value="Ribosomal_L13"/>
    <property type="match status" value="1"/>
</dbReference>
<dbReference type="Proteomes" id="UP000318711">
    <property type="component" value="Unassembled WGS sequence"/>
</dbReference>
<evidence type="ECO:0000256" key="4">
    <source>
        <dbReference type="HAMAP-Rule" id="MF_01366"/>
    </source>
</evidence>
<comment type="function">
    <text evidence="4">This protein is one of the early assembly proteins of the 50S ribosomal subunit, although it is not seen to bind rRNA by itself. It is important during the early stages of 50S assembly.</text>
</comment>
<sequence length="129" mass="14797">MTKINKFELLRNIKNERQKHILDAASQPLGRLAAAAAGLLRGKHKVNFDYHLDCGDFVEIINADKLILTGRKLEQKSYHHHTGYPGHLKTVTAKEMLSKDPTFIVRQAISGMLPKNKLRVKWLKRLNFK</sequence>
<organism evidence="5 6">
    <name type="scientific">Candidatus Berkelbacteria bacterium Licking1014_2</name>
    <dbReference type="NCBI Taxonomy" id="2017146"/>
    <lineage>
        <taxon>Bacteria</taxon>
        <taxon>Candidatus Berkelbacteria</taxon>
    </lineage>
</organism>
<keyword evidence="3 4" id="KW-0687">Ribonucleoprotein</keyword>